<keyword evidence="1" id="KW-1133">Transmembrane helix</keyword>
<keyword evidence="1" id="KW-0812">Transmembrane</keyword>
<gene>
    <name evidence="2" type="ORF">SCAL_000587</name>
</gene>
<feature type="transmembrane region" description="Helical" evidence="1">
    <location>
        <begin position="41"/>
        <end position="64"/>
    </location>
</feature>
<evidence type="ECO:0000313" key="3">
    <source>
        <dbReference type="Proteomes" id="UP000186940"/>
    </source>
</evidence>
<feature type="transmembrane region" description="Helical" evidence="1">
    <location>
        <begin position="12"/>
        <end position="29"/>
    </location>
</feature>
<dbReference type="AlphaFoldDB" id="A0A1F2P9C1"/>
<keyword evidence="1" id="KW-0472">Membrane</keyword>
<dbReference type="EMBL" id="LYOS01000002">
    <property type="protein sequence ID" value="OFV67947.1"/>
    <property type="molecule type" value="Genomic_DNA"/>
</dbReference>
<reference evidence="2" key="1">
    <citation type="submission" date="2016-05" db="EMBL/GenBank/DDBJ databases">
        <title>Microbial consortia oxidize butane by reversing methanogenesis.</title>
        <authorList>
            <person name="Laso-Perez R."/>
            <person name="Richter M."/>
            <person name="Wegener G."/>
            <person name="Musat F."/>
        </authorList>
    </citation>
    <scope>NUCLEOTIDE SEQUENCE [LARGE SCALE GENOMIC DNA]</scope>
    <source>
        <strain evidence="2">BOX2</strain>
    </source>
</reference>
<comment type="caution">
    <text evidence="2">The sequence shown here is derived from an EMBL/GenBank/DDBJ whole genome shotgun (WGS) entry which is preliminary data.</text>
</comment>
<sequence>MMLDILEQMNGLITATIFLIGGALIIFIYDAYKQTQNKNLLALALGLFILIIAGNIPSLVYLFASDRIELIEALTISQYTQMAGIIVILYSALRA</sequence>
<evidence type="ECO:0000256" key="1">
    <source>
        <dbReference type="SAM" id="Phobius"/>
    </source>
</evidence>
<accession>A0A1F2P9C1</accession>
<protein>
    <submittedName>
        <fullName evidence="2">Membrane protein</fullName>
    </submittedName>
</protein>
<dbReference type="STRING" id="1838285.SCAL_000587"/>
<dbReference type="InterPro" id="IPR055943">
    <property type="entry name" value="DUF7521"/>
</dbReference>
<evidence type="ECO:0000313" key="2">
    <source>
        <dbReference type="EMBL" id="OFV67947.1"/>
    </source>
</evidence>
<organism evidence="2 3">
    <name type="scientific">Candidatus Syntropharchaeum caldarium</name>
    <dbReference type="NCBI Taxonomy" id="1838285"/>
    <lineage>
        <taxon>Archaea</taxon>
        <taxon>Methanobacteriati</taxon>
        <taxon>Methanobacteriota</taxon>
        <taxon>Stenosarchaea group</taxon>
        <taxon>Methanomicrobia</taxon>
        <taxon>Methanosarcinales</taxon>
        <taxon>ANME-2 cluster</taxon>
        <taxon>Candidatus Syntropharchaeum</taxon>
    </lineage>
</organism>
<feature type="transmembrane region" description="Helical" evidence="1">
    <location>
        <begin position="76"/>
        <end position="93"/>
    </location>
</feature>
<dbReference type="Pfam" id="PF24365">
    <property type="entry name" value="DUF7521"/>
    <property type="match status" value="1"/>
</dbReference>
<proteinExistence type="predicted"/>
<name>A0A1F2P9C1_9EURY</name>
<dbReference type="Proteomes" id="UP000186940">
    <property type="component" value="Unassembled WGS sequence"/>
</dbReference>
<keyword evidence="3" id="KW-1185">Reference proteome</keyword>